<comment type="pathway">
    <text evidence="1">Purine metabolism; purine nucleoside salvage.</text>
</comment>
<evidence type="ECO:0000256" key="1">
    <source>
        <dbReference type="ARBA" id="ARBA00005058"/>
    </source>
</evidence>
<dbReference type="InterPro" id="IPR000845">
    <property type="entry name" value="Nucleoside_phosphorylase_d"/>
</dbReference>
<evidence type="ECO:0000256" key="5">
    <source>
        <dbReference type="ARBA" id="ARBA00022679"/>
    </source>
</evidence>
<dbReference type="InterPro" id="IPR011268">
    <property type="entry name" value="Purine_phosphorylase"/>
</dbReference>
<protein>
    <recommendedName>
        <fullName evidence="3">purine-nucleoside phosphorylase</fullName>
        <ecNumber evidence="3">2.4.2.1</ecNumber>
    </recommendedName>
    <alternativeName>
        <fullName evidence="6">Inosine-guanosine phosphorylase</fullName>
    </alternativeName>
</protein>
<feature type="domain" description="Nucleoside phosphorylase" evidence="7">
    <location>
        <begin position="120"/>
        <end position="366"/>
    </location>
</feature>
<dbReference type="GO" id="GO:0009116">
    <property type="term" value="P:nucleoside metabolic process"/>
    <property type="evidence" value="ECO:0007669"/>
    <property type="project" value="InterPro"/>
</dbReference>
<dbReference type="Pfam" id="PF01048">
    <property type="entry name" value="PNP_UDP_1"/>
    <property type="match status" value="1"/>
</dbReference>
<keyword evidence="4 8" id="KW-0328">Glycosyltransferase</keyword>
<dbReference type="GO" id="GO:0005737">
    <property type="term" value="C:cytoplasm"/>
    <property type="evidence" value="ECO:0007669"/>
    <property type="project" value="TreeGrafter"/>
</dbReference>
<dbReference type="CDD" id="cd09009">
    <property type="entry name" value="PNP-EcPNPII_like"/>
    <property type="match status" value="1"/>
</dbReference>
<dbReference type="GO" id="GO:0004731">
    <property type="term" value="F:purine-nucleoside phosphorylase activity"/>
    <property type="evidence" value="ECO:0007669"/>
    <property type="project" value="UniProtKB-EC"/>
</dbReference>
<gene>
    <name evidence="8" type="primary">punA_2</name>
    <name evidence="8" type="ORF">Pla100_17550</name>
</gene>
<dbReference type="PANTHER" id="PTHR11904:SF9">
    <property type="entry name" value="PURINE NUCLEOSIDE PHOSPHORYLASE-RELATED"/>
    <property type="match status" value="1"/>
</dbReference>
<dbReference type="EC" id="2.4.2.1" evidence="3"/>
<evidence type="ECO:0000256" key="2">
    <source>
        <dbReference type="ARBA" id="ARBA00006751"/>
    </source>
</evidence>
<evidence type="ECO:0000259" key="7">
    <source>
        <dbReference type="Pfam" id="PF01048"/>
    </source>
</evidence>
<evidence type="ECO:0000313" key="8">
    <source>
        <dbReference type="EMBL" id="TWU02019.1"/>
    </source>
</evidence>
<organism evidence="8 9">
    <name type="scientific">Neorhodopirellula pilleata</name>
    <dbReference type="NCBI Taxonomy" id="2714738"/>
    <lineage>
        <taxon>Bacteria</taxon>
        <taxon>Pseudomonadati</taxon>
        <taxon>Planctomycetota</taxon>
        <taxon>Planctomycetia</taxon>
        <taxon>Pirellulales</taxon>
        <taxon>Pirellulaceae</taxon>
        <taxon>Neorhodopirellula</taxon>
    </lineage>
</organism>
<dbReference type="UniPathway" id="UPA00606"/>
<dbReference type="NCBIfam" id="TIGR01697">
    <property type="entry name" value="PNPH-PUNA-XAPA"/>
    <property type="match status" value="1"/>
</dbReference>
<evidence type="ECO:0000256" key="4">
    <source>
        <dbReference type="ARBA" id="ARBA00022676"/>
    </source>
</evidence>
<evidence type="ECO:0000313" key="9">
    <source>
        <dbReference type="Proteomes" id="UP000316213"/>
    </source>
</evidence>
<evidence type="ECO:0000256" key="6">
    <source>
        <dbReference type="ARBA" id="ARBA00031036"/>
    </source>
</evidence>
<reference evidence="8 9" key="1">
    <citation type="submission" date="2019-02" db="EMBL/GenBank/DDBJ databases">
        <title>Deep-cultivation of Planctomycetes and their phenomic and genomic characterization uncovers novel biology.</title>
        <authorList>
            <person name="Wiegand S."/>
            <person name="Jogler M."/>
            <person name="Boedeker C."/>
            <person name="Pinto D."/>
            <person name="Vollmers J."/>
            <person name="Rivas-Marin E."/>
            <person name="Kohn T."/>
            <person name="Peeters S.H."/>
            <person name="Heuer A."/>
            <person name="Rast P."/>
            <person name="Oberbeckmann S."/>
            <person name="Bunk B."/>
            <person name="Jeske O."/>
            <person name="Meyerdierks A."/>
            <person name="Storesund J.E."/>
            <person name="Kallscheuer N."/>
            <person name="Luecker S."/>
            <person name="Lage O.M."/>
            <person name="Pohl T."/>
            <person name="Merkel B.J."/>
            <person name="Hornburger P."/>
            <person name="Mueller R.-W."/>
            <person name="Bruemmer F."/>
            <person name="Labrenz M."/>
            <person name="Spormann A.M."/>
            <person name="Op Den Camp H."/>
            <person name="Overmann J."/>
            <person name="Amann R."/>
            <person name="Jetten M.S.M."/>
            <person name="Mascher T."/>
            <person name="Medema M.H."/>
            <person name="Devos D.P."/>
            <person name="Kaster A.-K."/>
            <person name="Ovreas L."/>
            <person name="Rohde M."/>
            <person name="Galperin M.Y."/>
            <person name="Jogler C."/>
        </authorList>
    </citation>
    <scope>NUCLEOTIDE SEQUENCE [LARGE SCALE GENOMIC DNA]</scope>
    <source>
        <strain evidence="8 9">Pla100</strain>
    </source>
</reference>
<dbReference type="NCBIfam" id="NF006054">
    <property type="entry name" value="PRK08202.1"/>
    <property type="match status" value="1"/>
</dbReference>
<accession>A0A5C6ARY0</accession>
<dbReference type="InterPro" id="IPR035994">
    <property type="entry name" value="Nucleoside_phosphorylase_sf"/>
</dbReference>
<comment type="similarity">
    <text evidence="2">Belongs to the PNP/MTAP phosphorylase family.</text>
</comment>
<keyword evidence="5 8" id="KW-0808">Transferase</keyword>
<dbReference type="PANTHER" id="PTHR11904">
    <property type="entry name" value="METHYLTHIOADENOSINE/PURINE NUCLEOSIDE PHOSPHORYLASE"/>
    <property type="match status" value="1"/>
</dbReference>
<sequence length="384" mass="41158">MHLKKPAGSEAKCLDRKGVDGVRFRVREAENIAKDRPIGKPKTTIHTTWGHFLNQTGAKLVPNLANGPSHTRDLHLIQTEQADAEFSRERLLSDDEIPSPLRALVRMARDWFANLEQAPLAVVLGSGLGGLADAIIDPIAVGYHQIPGLARSTASGHRGEFLLGRLENMPIIAMAGRLHAYEGHSIEALTRPMAIMAAMRPRAVVVSCAAGGLNPRYETGDLVIIDEHLSLLHGKIGLGGVPLGEPHSLHRSGRPTCDESLAVLAEQTAWKADFRLHRGSYLAVTGPNYETRAECRMMRSWGFDLIGMSTVPEVVLASSAGLPTLAIGIVTNMAVPDAAQTASHEDVLAVSSAAGDRLEQIVRAIARDNISTFAPAGCPSETTT</sequence>
<dbReference type="AlphaFoldDB" id="A0A5C6ARY0"/>
<proteinExistence type="inferred from homology"/>
<dbReference type="SUPFAM" id="SSF53167">
    <property type="entry name" value="Purine and uridine phosphorylases"/>
    <property type="match status" value="1"/>
</dbReference>
<dbReference type="Gene3D" id="3.40.50.1580">
    <property type="entry name" value="Nucleoside phosphorylase domain"/>
    <property type="match status" value="1"/>
</dbReference>
<dbReference type="Proteomes" id="UP000316213">
    <property type="component" value="Unassembled WGS sequence"/>
</dbReference>
<name>A0A5C6ARY0_9BACT</name>
<evidence type="ECO:0000256" key="3">
    <source>
        <dbReference type="ARBA" id="ARBA00011886"/>
    </source>
</evidence>
<comment type="caution">
    <text evidence="8">The sequence shown here is derived from an EMBL/GenBank/DDBJ whole genome shotgun (WGS) entry which is preliminary data.</text>
</comment>
<dbReference type="EMBL" id="SJPM01000002">
    <property type="protein sequence ID" value="TWU02019.1"/>
    <property type="molecule type" value="Genomic_DNA"/>
</dbReference>
<keyword evidence="9" id="KW-1185">Reference proteome</keyword>